<keyword evidence="2" id="KW-1133">Transmembrane helix</keyword>
<feature type="transmembrane region" description="Helical" evidence="2">
    <location>
        <begin position="20"/>
        <end position="36"/>
    </location>
</feature>
<evidence type="ECO:0000313" key="3">
    <source>
        <dbReference type="EMBL" id="MBP2189955.1"/>
    </source>
</evidence>
<protein>
    <recommendedName>
        <fullName evidence="5">Lipoprotein</fullName>
    </recommendedName>
</protein>
<accession>A0ABS4QE29</accession>
<reference evidence="3 4" key="1">
    <citation type="submission" date="2021-03" db="EMBL/GenBank/DDBJ databases">
        <title>Sequencing the genomes of 1000 actinobacteria strains.</title>
        <authorList>
            <person name="Klenk H.-P."/>
        </authorList>
    </citation>
    <scope>NUCLEOTIDE SEQUENCE [LARGE SCALE GENOMIC DNA]</scope>
    <source>
        <strain evidence="3 4">DSM 45516</strain>
    </source>
</reference>
<proteinExistence type="predicted"/>
<name>A0ABS4QE29_9NOCA</name>
<keyword evidence="4" id="KW-1185">Reference proteome</keyword>
<sequence length="146" mass="15194">MPGASAEKRPHERTLKSRRVSYTLPAAVAVSLLSAACGTPDRPATPTPVATTSADDPTNVAVCVDPQTSIRVADDRCKADTTKYRHFWYPHTPDLLYPAIGAAIIVGAGTFVRPVSGRLRESGVPTGGGKVVRGGFGKSSSESSGS</sequence>
<comment type="caution">
    <text evidence="3">The sequence shown here is derived from an EMBL/GenBank/DDBJ whole genome shotgun (WGS) entry which is preliminary data.</text>
</comment>
<feature type="region of interest" description="Disordered" evidence="1">
    <location>
        <begin position="122"/>
        <end position="146"/>
    </location>
</feature>
<feature type="region of interest" description="Disordered" evidence="1">
    <location>
        <begin position="37"/>
        <end position="56"/>
    </location>
</feature>
<evidence type="ECO:0000313" key="4">
    <source>
        <dbReference type="Proteomes" id="UP001519325"/>
    </source>
</evidence>
<keyword evidence="2" id="KW-0812">Transmembrane</keyword>
<evidence type="ECO:0000256" key="1">
    <source>
        <dbReference type="SAM" id="MobiDB-lite"/>
    </source>
</evidence>
<keyword evidence="2" id="KW-0472">Membrane</keyword>
<feature type="transmembrane region" description="Helical" evidence="2">
    <location>
        <begin position="95"/>
        <end position="112"/>
    </location>
</feature>
<feature type="compositionally biased region" description="Gly residues" evidence="1">
    <location>
        <begin position="125"/>
        <end position="137"/>
    </location>
</feature>
<dbReference type="EMBL" id="JAGGMR010000001">
    <property type="protein sequence ID" value="MBP2189955.1"/>
    <property type="molecule type" value="Genomic_DNA"/>
</dbReference>
<evidence type="ECO:0008006" key="5">
    <source>
        <dbReference type="Google" id="ProtNLM"/>
    </source>
</evidence>
<gene>
    <name evidence="3" type="ORF">BJ987_002856</name>
</gene>
<evidence type="ECO:0000256" key="2">
    <source>
        <dbReference type="SAM" id="Phobius"/>
    </source>
</evidence>
<organism evidence="3 4">
    <name type="scientific">Nocardia goodfellowii</name>
    <dbReference type="NCBI Taxonomy" id="882446"/>
    <lineage>
        <taxon>Bacteria</taxon>
        <taxon>Bacillati</taxon>
        <taxon>Actinomycetota</taxon>
        <taxon>Actinomycetes</taxon>
        <taxon>Mycobacteriales</taxon>
        <taxon>Nocardiaceae</taxon>
        <taxon>Nocardia</taxon>
    </lineage>
</organism>
<dbReference type="Proteomes" id="UP001519325">
    <property type="component" value="Unassembled WGS sequence"/>
</dbReference>